<dbReference type="GO" id="GO:0019843">
    <property type="term" value="F:rRNA binding"/>
    <property type="evidence" value="ECO:0007669"/>
    <property type="project" value="UniProtKB-UniRule"/>
</dbReference>
<evidence type="ECO:0000256" key="4">
    <source>
        <dbReference type="ARBA" id="ARBA00022980"/>
    </source>
</evidence>
<comment type="similarity">
    <text evidence="1 8 9">Belongs to the universal ribosomal protein uS3 family.</text>
</comment>
<dbReference type="Gene3D" id="3.30.1140.32">
    <property type="entry name" value="Ribosomal protein S3, C-terminal domain"/>
    <property type="match status" value="1"/>
</dbReference>
<dbReference type="FunFam" id="3.30.300.20:FF:000001">
    <property type="entry name" value="30S ribosomal protein S3"/>
    <property type="match status" value="1"/>
</dbReference>
<evidence type="ECO:0000256" key="3">
    <source>
        <dbReference type="ARBA" id="ARBA00022884"/>
    </source>
</evidence>
<keyword evidence="4 8" id="KW-0689">Ribosomal protein</keyword>
<evidence type="ECO:0000256" key="2">
    <source>
        <dbReference type="ARBA" id="ARBA00022730"/>
    </source>
</evidence>
<dbReference type="GO" id="GO:0022627">
    <property type="term" value="C:cytosolic small ribosomal subunit"/>
    <property type="evidence" value="ECO:0007669"/>
    <property type="project" value="TreeGrafter"/>
</dbReference>
<dbReference type="InterPro" id="IPR004087">
    <property type="entry name" value="KH_dom"/>
</dbReference>
<organism evidence="11 12">
    <name type="scientific">Candidatus Buchananbacteria bacterium RIFCSPHIGHO2_01_FULL_39_8</name>
    <dbReference type="NCBI Taxonomy" id="1797533"/>
    <lineage>
        <taxon>Bacteria</taxon>
        <taxon>Candidatus Buchananiibacteriota</taxon>
    </lineage>
</organism>
<evidence type="ECO:0000256" key="9">
    <source>
        <dbReference type="RuleBase" id="RU003624"/>
    </source>
</evidence>
<dbReference type="InterPro" id="IPR009019">
    <property type="entry name" value="KH_sf_prok-type"/>
</dbReference>
<dbReference type="PANTHER" id="PTHR11760:SF19">
    <property type="entry name" value="SMALL RIBOSOMAL SUBUNIT PROTEIN US3C"/>
    <property type="match status" value="1"/>
</dbReference>
<evidence type="ECO:0000256" key="8">
    <source>
        <dbReference type="HAMAP-Rule" id="MF_01309"/>
    </source>
</evidence>
<feature type="domain" description="KH type-2" evidence="10">
    <location>
        <begin position="38"/>
        <end position="109"/>
    </location>
</feature>
<comment type="caution">
    <text evidence="11">The sequence shown here is derived from an EMBL/GenBank/DDBJ whole genome shotgun (WGS) entry which is preliminary data.</text>
</comment>
<name>A0A1G1Y121_9BACT</name>
<protein>
    <recommendedName>
        <fullName evidence="7 8">Small ribosomal subunit protein uS3</fullName>
    </recommendedName>
</protein>
<evidence type="ECO:0000256" key="6">
    <source>
        <dbReference type="ARBA" id="ARBA00024998"/>
    </source>
</evidence>
<dbReference type="STRING" id="1797533.A2731_01390"/>
<dbReference type="NCBIfam" id="TIGR01009">
    <property type="entry name" value="rpsC_bact"/>
    <property type="match status" value="1"/>
</dbReference>
<sequence length="227" mass="25490">MGHKVNPKIFRIGETNQWDSKWFSSHDYVNFLQQDIFIKEFLKKELKEAAVSQIEIERSANNIAVIIYSAKPGVIIGRGGQGVEDLKKKIINKFVGKKLALNINIQEVSNPNLSAELVAQAIVADLEKRVPYRRVMKQAIARVEKTSAKGAKVIVAGRLNGVEIARTETLSSGSLPLHTLRADIDYAFTIAQTTYGVLGVKVWIYKGERFKKDNDKDSDKPKIEQHK</sequence>
<evidence type="ECO:0000256" key="1">
    <source>
        <dbReference type="ARBA" id="ARBA00010761"/>
    </source>
</evidence>
<evidence type="ECO:0000313" key="12">
    <source>
        <dbReference type="Proteomes" id="UP000176241"/>
    </source>
</evidence>
<dbReference type="PROSITE" id="PS00548">
    <property type="entry name" value="RIBOSOMAL_S3"/>
    <property type="match status" value="1"/>
</dbReference>
<dbReference type="InterPro" id="IPR057258">
    <property type="entry name" value="Ribosomal_uS3"/>
</dbReference>
<dbReference type="InterPro" id="IPR005704">
    <property type="entry name" value="Ribosomal_uS3_bac-typ"/>
</dbReference>
<dbReference type="Gene3D" id="3.30.300.20">
    <property type="match status" value="1"/>
</dbReference>
<evidence type="ECO:0000256" key="5">
    <source>
        <dbReference type="ARBA" id="ARBA00023274"/>
    </source>
</evidence>
<dbReference type="SMART" id="SM00322">
    <property type="entry name" value="KH"/>
    <property type="match status" value="1"/>
</dbReference>
<gene>
    <name evidence="8" type="primary">rpsC</name>
    <name evidence="11" type="ORF">A2731_01390</name>
</gene>
<keyword evidence="3 8" id="KW-0694">RNA-binding</keyword>
<comment type="subunit">
    <text evidence="8">Part of the 30S ribosomal subunit. Forms a tight complex with proteins S10 and S14.</text>
</comment>
<keyword evidence="5 8" id="KW-0687">Ribonucleoprotein</keyword>
<dbReference type="GO" id="GO:0003735">
    <property type="term" value="F:structural constituent of ribosome"/>
    <property type="evidence" value="ECO:0007669"/>
    <property type="project" value="InterPro"/>
</dbReference>
<dbReference type="InterPro" id="IPR036419">
    <property type="entry name" value="Ribosomal_S3_C_sf"/>
</dbReference>
<comment type="function">
    <text evidence="6 8">Binds the lower part of the 30S subunit head. Binds mRNA in the 70S ribosome, positioning it for translation.</text>
</comment>
<dbReference type="Pfam" id="PF07650">
    <property type="entry name" value="KH_2"/>
    <property type="match status" value="1"/>
</dbReference>
<evidence type="ECO:0000259" key="10">
    <source>
        <dbReference type="PROSITE" id="PS50823"/>
    </source>
</evidence>
<dbReference type="InterPro" id="IPR001351">
    <property type="entry name" value="Ribosomal_uS3_C"/>
</dbReference>
<dbReference type="HAMAP" id="MF_01309_B">
    <property type="entry name" value="Ribosomal_uS3_B"/>
    <property type="match status" value="1"/>
</dbReference>
<accession>A0A1G1Y121</accession>
<dbReference type="InterPro" id="IPR015946">
    <property type="entry name" value="KH_dom-like_a/b"/>
</dbReference>
<dbReference type="Pfam" id="PF00189">
    <property type="entry name" value="Ribosomal_S3_C"/>
    <property type="match status" value="1"/>
</dbReference>
<dbReference type="InterPro" id="IPR004044">
    <property type="entry name" value="KH_dom_type_2"/>
</dbReference>
<dbReference type="PANTHER" id="PTHR11760">
    <property type="entry name" value="30S/40S RIBOSOMAL PROTEIN S3"/>
    <property type="match status" value="1"/>
</dbReference>
<dbReference type="SUPFAM" id="SSF54814">
    <property type="entry name" value="Prokaryotic type KH domain (KH-domain type II)"/>
    <property type="match status" value="1"/>
</dbReference>
<dbReference type="GO" id="GO:0003729">
    <property type="term" value="F:mRNA binding"/>
    <property type="evidence" value="ECO:0007669"/>
    <property type="project" value="UniProtKB-UniRule"/>
</dbReference>
<dbReference type="AlphaFoldDB" id="A0A1G1Y121"/>
<dbReference type="PROSITE" id="PS50823">
    <property type="entry name" value="KH_TYPE_2"/>
    <property type="match status" value="1"/>
</dbReference>
<dbReference type="CDD" id="cd02412">
    <property type="entry name" value="KH-II_30S_S3"/>
    <property type="match status" value="1"/>
</dbReference>
<evidence type="ECO:0000256" key="7">
    <source>
        <dbReference type="ARBA" id="ARBA00035257"/>
    </source>
</evidence>
<reference evidence="11 12" key="1">
    <citation type="journal article" date="2016" name="Nat. Commun.">
        <title>Thousands of microbial genomes shed light on interconnected biogeochemical processes in an aquifer system.</title>
        <authorList>
            <person name="Anantharaman K."/>
            <person name="Brown C.T."/>
            <person name="Hug L.A."/>
            <person name="Sharon I."/>
            <person name="Castelle C.J."/>
            <person name="Probst A.J."/>
            <person name="Thomas B.C."/>
            <person name="Singh A."/>
            <person name="Wilkins M.J."/>
            <person name="Karaoz U."/>
            <person name="Brodie E.L."/>
            <person name="Williams K.H."/>
            <person name="Hubbard S.S."/>
            <person name="Banfield J.F."/>
        </authorList>
    </citation>
    <scope>NUCLEOTIDE SEQUENCE [LARGE SCALE GENOMIC DNA]</scope>
</reference>
<dbReference type="InterPro" id="IPR018280">
    <property type="entry name" value="Ribosomal_uS3_CS"/>
</dbReference>
<dbReference type="Proteomes" id="UP000176241">
    <property type="component" value="Unassembled WGS sequence"/>
</dbReference>
<dbReference type="EMBL" id="MHIC01000016">
    <property type="protein sequence ID" value="OGY45546.1"/>
    <property type="molecule type" value="Genomic_DNA"/>
</dbReference>
<keyword evidence="2 8" id="KW-0699">rRNA-binding</keyword>
<dbReference type="SUPFAM" id="SSF54821">
    <property type="entry name" value="Ribosomal protein S3 C-terminal domain"/>
    <property type="match status" value="1"/>
</dbReference>
<evidence type="ECO:0000313" key="11">
    <source>
        <dbReference type="EMBL" id="OGY45546.1"/>
    </source>
</evidence>
<proteinExistence type="inferred from homology"/>
<dbReference type="GO" id="GO:0006412">
    <property type="term" value="P:translation"/>
    <property type="evidence" value="ECO:0007669"/>
    <property type="project" value="UniProtKB-UniRule"/>
</dbReference>